<dbReference type="AlphaFoldDB" id="A0A212K201"/>
<reference evidence="1" key="1">
    <citation type="submission" date="2016-04" db="EMBL/GenBank/DDBJ databases">
        <authorList>
            <person name="Evans L.H."/>
            <person name="Alamgir A."/>
            <person name="Owens N."/>
            <person name="Weber N.D."/>
            <person name="Virtaneva K."/>
            <person name="Barbian K."/>
            <person name="Babar A."/>
            <person name="Rosenke K."/>
        </authorList>
    </citation>
    <scope>NUCLEOTIDE SEQUENCE</scope>
    <source>
        <strain evidence="1">86</strain>
    </source>
</reference>
<gene>
    <name evidence="1" type="ORF">KL86DPRO_20533</name>
</gene>
<sequence>MNLGARTLLCNVASRLTSYFNWNFPLKVEPVGLKRWLLQKKEILWSDAIDGNKILETCPDLRPEDLSALIERQIKNENAGLAHIFARPYVLLERNNTEGVENLSVIVAVPVTSTPHIIYRFGVKEFDFSKIYFERENVQKYLDEYRAKGELAPGRMQSTVNRKSRMNTQDWEQTIENCTELLIALCEGRQAPIVKDDARKKTEANSRAFEAFWRKLPDKYKAGTKHASKGKG</sequence>
<accession>A0A212K201</accession>
<organism evidence="1">
    <name type="scientific">uncultured delta proteobacterium</name>
    <dbReference type="NCBI Taxonomy" id="34034"/>
    <lineage>
        <taxon>Bacteria</taxon>
        <taxon>Deltaproteobacteria</taxon>
        <taxon>environmental samples</taxon>
    </lineage>
</organism>
<evidence type="ECO:0000313" key="1">
    <source>
        <dbReference type="EMBL" id="SBW05697.1"/>
    </source>
</evidence>
<protein>
    <submittedName>
        <fullName evidence="1">Uncharacterized protein</fullName>
    </submittedName>
</protein>
<dbReference type="EMBL" id="FLUQ01000002">
    <property type="protein sequence ID" value="SBW05697.1"/>
    <property type="molecule type" value="Genomic_DNA"/>
</dbReference>
<proteinExistence type="predicted"/>
<name>A0A212K201_9DELT</name>